<protein>
    <submittedName>
        <fullName evidence="1">Uncharacterized protein</fullName>
    </submittedName>
</protein>
<dbReference type="EMBL" id="KN834779">
    <property type="protein sequence ID" value="KIK59409.1"/>
    <property type="molecule type" value="Genomic_DNA"/>
</dbReference>
<name>A0A0D0CAC7_9AGAR</name>
<keyword evidence="2" id="KW-1185">Reference proteome</keyword>
<gene>
    <name evidence="1" type="ORF">GYMLUDRAFT_1004083</name>
</gene>
<dbReference type="HOGENOM" id="CLU_148805_2_0_1"/>
<accession>A0A0D0CAC7</accession>
<sequence>YMTHLFIVFACTDGPRMEHFSGFVGHSGKQGCRFWCGLTGRHKHGSGIYYRVLAKPDNYILPRCDHWCPGRKS</sequence>
<organism evidence="1 2">
    <name type="scientific">Collybiopsis luxurians FD-317 M1</name>
    <dbReference type="NCBI Taxonomy" id="944289"/>
    <lineage>
        <taxon>Eukaryota</taxon>
        <taxon>Fungi</taxon>
        <taxon>Dikarya</taxon>
        <taxon>Basidiomycota</taxon>
        <taxon>Agaricomycotina</taxon>
        <taxon>Agaricomycetes</taxon>
        <taxon>Agaricomycetidae</taxon>
        <taxon>Agaricales</taxon>
        <taxon>Marasmiineae</taxon>
        <taxon>Omphalotaceae</taxon>
        <taxon>Collybiopsis</taxon>
        <taxon>Collybiopsis luxurians</taxon>
    </lineage>
</organism>
<proteinExistence type="predicted"/>
<dbReference type="AlphaFoldDB" id="A0A0D0CAC7"/>
<reference evidence="1 2" key="1">
    <citation type="submission" date="2014-04" db="EMBL/GenBank/DDBJ databases">
        <title>Evolutionary Origins and Diversification of the Mycorrhizal Mutualists.</title>
        <authorList>
            <consortium name="DOE Joint Genome Institute"/>
            <consortium name="Mycorrhizal Genomics Consortium"/>
            <person name="Kohler A."/>
            <person name="Kuo A."/>
            <person name="Nagy L.G."/>
            <person name="Floudas D."/>
            <person name="Copeland A."/>
            <person name="Barry K.W."/>
            <person name="Cichocki N."/>
            <person name="Veneault-Fourrey C."/>
            <person name="LaButti K."/>
            <person name="Lindquist E.A."/>
            <person name="Lipzen A."/>
            <person name="Lundell T."/>
            <person name="Morin E."/>
            <person name="Murat C."/>
            <person name="Riley R."/>
            <person name="Ohm R."/>
            <person name="Sun H."/>
            <person name="Tunlid A."/>
            <person name="Henrissat B."/>
            <person name="Grigoriev I.V."/>
            <person name="Hibbett D.S."/>
            <person name="Martin F."/>
        </authorList>
    </citation>
    <scope>NUCLEOTIDE SEQUENCE [LARGE SCALE GENOMIC DNA]</scope>
    <source>
        <strain evidence="1 2">FD-317 M1</strain>
    </source>
</reference>
<evidence type="ECO:0000313" key="1">
    <source>
        <dbReference type="EMBL" id="KIK59409.1"/>
    </source>
</evidence>
<dbReference type="Proteomes" id="UP000053593">
    <property type="component" value="Unassembled WGS sequence"/>
</dbReference>
<feature type="non-terminal residue" evidence="1">
    <location>
        <position position="1"/>
    </location>
</feature>
<dbReference type="OrthoDB" id="2669721at2759"/>
<evidence type="ECO:0000313" key="2">
    <source>
        <dbReference type="Proteomes" id="UP000053593"/>
    </source>
</evidence>